<comment type="subcellular location">
    <subcellularLocation>
        <location evidence="5">Cytoplasm</location>
    </subcellularLocation>
</comment>
<comment type="catalytic activity">
    <reaction evidence="5">
        <text>N(2)-acetyl-L-ornithine + L-glutamate = N-acetyl-L-glutamate + L-ornithine</text>
        <dbReference type="Rhea" id="RHEA:15349"/>
        <dbReference type="ChEBI" id="CHEBI:29985"/>
        <dbReference type="ChEBI" id="CHEBI:44337"/>
        <dbReference type="ChEBI" id="CHEBI:46911"/>
        <dbReference type="ChEBI" id="CHEBI:57805"/>
        <dbReference type="EC" id="2.3.1.35"/>
    </reaction>
</comment>
<proteinExistence type="inferred from homology"/>
<keyword evidence="2 5" id="KW-0808">Transferase</keyword>
<feature type="site" description="Involved in the stabilization of negative charge on the oxyanion by the formation of the oxyanion hole" evidence="5">
    <location>
        <position position="111"/>
    </location>
</feature>
<sequence length="408" mass="43545">MEIIDGGVSTPKGFSTYGIHCGIKKKRLDLAMISSDRPAWAVGAYTQNKMRAPPVELMVKRSSPKLQAVVMNSGNANAITGEQGMKDAQAMIDATAECLGIDSDLVGVASTGVISHYMPMDKIIPGIKEISEKLGTGREQDHLAAEAILTTDKTIKEAACRITLKDGTVITIAGMAKGSGMISPSMKALHATTLSFITTDAVLTKVPTYKWQECINKSFNMINVDGDQSTNDTSIMLANGAAGGKPVDDNHEFWEGVLYVLKSLAKQVVMDGEGATKLIELKVSGAKTDKEARTTGRWIISSALVKTAVFGADPNFGRILAALGNSGSEFDLTKIKLCIGDGNEIAVLFENGMPQLIPGGESEAKAREILKHSRIDVYLDLGIGNGSAEAWGCDLTYEYVKINAEYTT</sequence>
<protein>
    <recommendedName>
        <fullName evidence="5">Arginine biosynthesis bifunctional protein ArgJ</fullName>
    </recommendedName>
    <domain>
        <recommendedName>
            <fullName evidence="5">Glutamate N-acetyltransferase</fullName>
            <ecNumber evidence="5">2.3.1.35</ecNumber>
        </recommendedName>
        <alternativeName>
            <fullName evidence="5">Ornithine acetyltransferase</fullName>
            <shortName evidence="5">OATase</shortName>
        </alternativeName>
        <alternativeName>
            <fullName evidence="5">Ornithine transacetylase</fullName>
        </alternativeName>
    </domain>
    <domain>
        <recommendedName>
            <fullName evidence="5">Amino-acid acetyltransferase</fullName>
            <ecNumber evidence="5">2.3.1.1</ecNumber>
        </recommendedName>
        <alternativeName>
            <fullName evidence="5">N-acetylglutamate synthase</fullName>
            <shortName evidence="5">AGSase</shortName>
        </alternativeName>
    </domain>
    <component>
        <recommendedName>
            <fullName evidence="5">Arginine biosynthesis bifunctional protein ArgJ alpha chain</fullName>
        </recommendedName>
    </component>
    <component>
        <recommendedName>
            <fullName evidence="5">Arginine biosynthesis bifunctional protein ArgJ beta chain</fullName>
        </recommendedName>
    </component>
</protein>
<dbReference type="HAMAP" id="MF_01106">
    <property type="entry name" value="ArgJ"/>
    <property type="match status" value="1"/>
</dbReference>
<feature type="site" description="Cleavage; by autolysis" evidence="5">
    <location>
        <begin position="191"/>
        <end position="192"/>
    </location>
</feature>
<dbReference type="SUPFAM" id="SSF56266">
    <property type="entry name" value="DmpA/ArgJ-like"/>
    <property type="match status" value="1"/>
</dbReference>
<feature type="site" description="Involved in the stabilization of negative charge on the oxyanion by the formation of the oxyanion hole" evidence="5">
    <location>
        <position position="112"/>
    </location>
</feature>
<evidence type="ECO:0000256" key="2">
    <source>
        <dbReference type="ARBA" id="ARBA00022679"/>
    </source>
</evidence>
<keyword evidence="3 5" id="KW-0068">Autocatalytic cleavage</keyword>
<organism evidence="6 7">
    <name type="scientific">Candidatus Methanomassiliicoccus intestinalis</name>
    <dbReference type="NCBI Taxonomy" id="1406512"/>
    <lineage>
        <taxon>Archaea</taxon>
        <taxon>Methanobacteriati</taxon>
        <taxon>Thermoplasmatota</taxon>
        <taxon>Thermoplasmata</taxon>
        <taxon>Methanomassiliicoccales</taxon>
        <taxon>Methanomassiliicoccaceae</taxon>
        <taxon>Methanomassiliicoccus</taxon>
    </lineage>
</organism>
<dbReference type="RefSeq" id="WP_020448656.1">
    <property type="nucleotide sequence ID" value="NZ_CAYAXV010000006.1"/>
</dbReference>
<evidence type="ECO:0000313" key="6">
    <source>
        <dbReference type="EMBL" id="TQS84785.1"/>
    </source>
</evidence>
<dbReference type="GO" id="GO:0005737">
    <property type="term" value="C:cytoplasm"/>
    <property type="evidence" value="ECO:0007669"/>
    <property type="project" value="UniProtKB-SubCell"/>
</dbReference>
<dbReference type="EC" id="2.3.1.35" evidence="5"/>
<dbReference type="CDD" id="cd02152">
    <property type="entry name" value="OAT"/>
    <property type="match status" value="1"/>
</dbReference>
<dbReference type="InterPro" id="IPR002813">
    <property type="entry name" value="Arg_biosynth_ArgJ"/>
</dbReference>
<feature type="binding site" evidence="5">
    <location>
        <position position="408"/>
    </location>
    <ligand>
        <name>substrate</name>
    </ligand>
</feature>
<dbReference type="UniPathway" id="UPA00068">
    <property type="reaction ID" value="UER00106"/>
</dbReference>
<evidence type="ECO:0000256" key="4">
    <source>
        <dbReference type="ARBA" id="ARBA00023315"/>
    </source>
</evidence>
<feature type="binding site" evidence="5">
    <location>
        <position position="403"/>
    </location>
    <ligand>
        <name>substrate</name>
    </ligand>
</feature>
<evidence type="ECO:0000256" key="1">
    <source>
        <dbReference type="ARBA" id="ARBA00006774"/>
    </source>
</evidence>
<feature type="chain" id="PRO_5035347061" description="Arginine biosynthesis bifunctional protein ArgJ beta chain" evidence="5">
    <location>
        <begin position="192"/>
        <end position="408"/>
    </location>
</feature>
<evidence type="ECO:0000256" key="5">
    <source>
        <dbReference type="HAMAP-Rule" id="MF_01106"/>
    </source>
</evidence>
<comment type="pathway">
    <text evidence="5">Amino-acid biosynthesis; L-arginine biosynthesis; L-ornithine and N-acetyl-L-glutamate from L-glutamate and N(2)-acetyl-L-ornithine (cyclic): step 1/1.</text>
</comment>
<dbReference type="OMA" id="WGRIVMA"/>
<comment type="function">
    <text evidence="5">Catalyzes two activities which are involved in the cyclic version of arginine biosynthesis: the synthesis of N-acetylglutamate from glutamate and acetyl-CoA as the acetyl donor, and of ornithine by transacetylation between N(2)-acetylornithine and glutamate.</text>
</comment>
<comment type="catalytic activity">
    <reaction evidence="5">
        <text>L-glutamate + acetyl-CoA = N-acetyl-L-glutamate + CoA + H(+)</text>
        <dbReference type="Rhea" id="RHEA:24292"/>
        <dbReference type="ChEBI" id="CHEBI:15378"/>
        <dbReference type="ChEBI" id="CHEBI:29985"/>
        <dbReference type="ChEBI" id="CHEBI:44337"/>
        <dbReference type="ChEBI" id="CHEBI:57287"/>
        <dbReference type="ChEBI" id="CHEBI:57288"/>
        <dbReference type="EC" id="2.3.1.1"/>
    </reaction>
</comment>
<dbReference type="EC" id="2.3.1.1" evidence="5"/>
<dbReference type="Proteomes" id="UP000752814">
    <property type="component" value="Unassembled WGS sequence"/>
</dbReference>
<dbReference type="EMBL" id="LVVT01000001">
    <property type="protein sequence ID" value="TQS84785.1"/>
    <property type="molecule type" value="Genomic_DNA"/>
</dbReference>
<dbReference type="NCBIfam" id="TIGR00120">
    <property type="entry name" value="ArgJ"/>
    <property type="match status" value="1"/>
</dbReference>
<dbReference type="PANTHER" id="PTHR23100:SF0">
    <property type="entry name" value="ARGININE BIOSYNTHESIS BIFUNCTIONAL PROTEIN ARGJ, MITOCHONDRIAL"/>
    <property type="match status" value="1"/>
</dbReference>
<comment type="caution">
    <text evidence="6">The sequence shown here is derived from an EMBL/GenBank/DDBJ whole genome shotgun (WGS) entry which is preliminary data.</text>
</comment>
<keyword evidence="5" id="KW-0055">Arginine biosynthesis</keyword>
<comment type="pathway">
    <text evidence="5">Amino-acid biosynthesis; L-arginine biosynthesis; N(2)-acetyl-L-ornithine from L-glutamate: step 1/4.</text>
</comment>
<keyword evidence="4 5" id="KW-0012">Acyltransferase</keyword>
<dbReference type="GO" id="GO:0006526">
    <property type="term" value="P:L-arginine biosynthetic process"/>
    <property type="evidence" value="ECO:0007669"/>
    <property type="project" value="UniProtKB-UniRule"/>
</dbReference>
<evidence type="ECO:0000313" key="7">
    <source>
        <dbReference type="Proteomes" id="UP000752814"/>
    </source>
</evidence>
<dbReference type="AlphaFoldDB" id="A0A8J8PD24"/>
<dbReference type="GO" id="GO:0004358">
    <property type="term" value="F:L-glutamate N-acetyltransferase activity, acting on acetyl-L-ornithine as donor"/>
    <property type="evidence" value="ECO:0007669"/>
    <property type="project" value="UniProtKB-UniRule"/>
</dbReference>
<accession>A0A8J8PD24</accession>
<feature type="binding site" evidence="5">
    <location>
        <position position="192"/>
    </location>
    <ligand>
        <name>substrate</name>
    </ligand>
</feature>
<feature type="binding site" evidence="5">
    <location>
        <position position="273"/>
    </location>
    <ligand>
        <name>substrate</name>
    </ligand>
</feature>
<keyword evidence="5" id="KW-0028">Amino-acid biosynthesis</keyword>
<feature type="binding site" evidence="5">
    <location>
        <position position="177"/>
    </location>
    <ligand>
        <name>substrate</name>
    </ligand>
</feature>
<feature type="chain" id="PRO_5035347060" description="Arginine biosynthesis bifunctional protein ArgJ alpha chain" evidence="5">
    <location>
        <begin position="1"/>
        <end position="191"/>
    </location>
</feature>
<reference evidence="6" key="1">
    <citation type="submission" date="2016-03" db="EMBL/GenBank/DDBJ databases">
        <authorList>
            <person name="Borrel G."/>
            <person name="Mccann A."/>
            <person name="O'Toole P.W."/>
        </authorList>
    </citation>
    <scope>NUCLEOTIDE SEQUENCE</scope>
    <source>
        <strain evidence="6">183</strain>
    </source>
</reference>
<dbReference type="GO" id="GO:0006592">
    <property type="term" value="P:ornithine biosynthetic process"/>
    <property type="evidence" value="ECO:0007669"/>
    <property type="project" value="TreeGrafter"/>
</dbReference>
<keyword evidence="5" id="KW-0511">Multifunctional enzyme</keyword>
<dbReference type="Gene3D" id="3.60.70.12">
    <property type="entry name" value="L-amino peptidase D-ALA esterase/amidase"/>
    <property type="match status" value="1"/>
</dbReference>
<feature type="active site" description="Nucleophile" evidence="5">
    <location>
        <position position="192"/>
    </location>
</feature>
<dbReference type="GeneID" id="41323185"/>
<dbReference type="NCBIfam" id="NF003802">
    <property type="entry name" value="PRK05388.1"/>
    <property type="match status" value="1"/>
</dbReference>
<dbReference type="Gene3D" id="3.10.20.340">
    <property type="entry name" value="ArgJ beta chain, C-terminal domain"/>
    <property type="match status" value="1"/>
</dbReference>
<comment type="subunit">
    <text evidence="5">Heterotetramer of two alpha and two beta chains.</text>
</comment>
<keyword evidence="5" id="KW-0963">Cytoplasm</keyword>
<dbReference type="InterPro" id="IPR016117">
    <property type="entry name" value="ArgJ-like_dom_sf"/>
</dbReference>
<comment type="similarity">
    <text evidence="1 5">Belongs to the ArgJ family.</text>
</comment>
<name>A0A8J8PD24_9ARCH</name>
<dbReference type="GO" id="GO:0004042">
    <property type="term" value="F:L-glutamate N-acetyltransferase activity"/>
    <property type="evidence" value="ECO:0007669"/>
    <property type="project" value="UniProtKB-UniRule"/>
</dbReference>
<dbReference type="PANTHER" id="PTHR23100">
    <property type="entry name" value="ARGININE BIOSYNTHESIS BIFUNCTIONAL PROTEIN ARGJ"/>
    <property type="match status" value="1"/>
</dbReference>
<evidence type="ECO:0000256" key="3">
    <source>
        <dbReference type="ARBA" id="ARBA00022813"/>
    </source>
</evidence>
<feature type="binding site" evidence="5">
    <location>
        <position position="150"/>
    </location>
    <ligand>
        <name>substrate</name>
    </ligand>
</feature>
<dbReference type="Pfam" id="PF01960">
    <property type="entry name" value="ArgJ"/>
    <property type="match status" value="1"/>
</dbReference>
<gene>
    <name evidence="5" type="primary">argJ</name>
    <name evidence="6" type="ORF">A3207_01785</name>
</gene>
<dbReference type="InterPro" id="IPR042195">
    <property type="entry name" value="ArgJ_beta_C"/>
</dbReference>